<evidence type="ECO:0000313" key="2">
    <source>
        <dbReference type="EMBL" id="CAK9196923.1"/>
    </source>
</evidence>
<evidence type="ECO:0000256" key="1">
    <source>
        <dbReference type="SAM" id="MobiDB-lite"/>
    </source>
</evidence>
<feature type="compositionally biased region" description="Acidic residues" evidence="1">
    <location>
        <begin position="104"/>
        <end position="114"/>
    </location>
</feature>
<name>A0ABP0TIM2_9BRYO</name>
<organism evidence="2 3">
    <name type="scientific">Sphagnum troendelagicum</name>
    <dbReference type="NCBI Taxonomy" id="128251"/>
    <lineage>
        <taxon>Eukaryota</taxon>
        <taxon>Viridiplantae</taxon>
        <taxon>Streptophyta</taxon>
        <taxon>Embryophyta</taxon>
        <taxon>Bryophyta</taxon>
        <taxon>Sphagnophytina</taxon>
        <taxon>Sphagnopsida</taxon>
        <taxon>Sphagnales</taxon>
        <taxon>Sphagnaceae</taxon>
        <taxon>Sphagnum</taxon>
    </lineage>
</organism>
<gene>
    <name evidence="2" type="ORF">CSSPTR1EN2_LOCUS3717</name>
</gene>
<accession>A0ABP0TIM2</accession>
<dbReference type="Proteomes" id="UP001497512">
    <property type="component" value="Chromosome 11"/>
</dbReference>
<proteinExistence type="predicted"/>
<protein>
    <submittedName>
        <fullName evidence="2">Uncharacterized protein</fullName>
    </submittedName>
</protein>
<dbReference type="PANTHER" id="PTHR34572">
    <property type="entry name" value="GOLGIN FAMILY A PROTEIN"/>
    <property type="match status" value="1"/>
</dbReference>
<feature type="region of interest" description="Disordered" evidence="1">
    <location>
        <begin position="92"/>
        <end position="176"/>
    </location>
</feature>
<feature type="compositionally biased region" description="Basic and acidic residues" evidence="1">
    <location>
        <begin position="93"/>
        <end position="103"/>
    </location>
</feature>
<sequence>MEGAGGTTRMGSRSSTRHGPASVFQGKVRRWRKSWTQVASPSPSASGSRILLYKWVPLAPPANANGGKEVTAEETTPPKVLRFLPVVVVQAQRKKEEERKAAEEAEAVNQEEIEQPQAMDTTDGSLHEDIPTNPSEELNAANDHTELGTETLNDESIPNSEGNGLLLDASKEGQAGEIEENLDQLGLESAQTELGAS</sequence>
<feature type="region of interest" description="Disordered" evidence="1">
    <location>
        <begin position="1"/>
        <end position="28"/>
    </location>
</feature>
<feature type="compositionally biased region" description="Polar residues" evidence="1">
    <location>
        <begin position="148"/>
        <end position="162"/>
    </location>
</feature>
<reference evidence="2" key="1">
    <citation type="submission" date="2024-02" db="EMBL/GenBank/DDBJ databases">
        <authorList>
            <consortium name="ELIXIR-Norway"/>
            <consortium name="Elixir Norway"/>
        </authorList>
    </citation>
    <scope>NUCLEOTIDE SEQUENCE</scope>
</reference>
<dbReference type="PANTHER" id="PTHR34572:SF1">
    <property type="entry name" value="GOLGIN FAMILY A PROTEIN"/>
    <property type="match status" value="1"/>
</dbReference>
<keyword evidence="3" id="KW-1185">Reference proteome</keyword>
<evidence type="ECO:0000313" key="3">
    <source>
        <dbReference type="Proteomes" id="UP001497512"/>
    </source>
</evidence>
<dbReference type="EMBL" id="OZ019903">
    <property type="protein sequence ID" value="CAK9196923.1"/>
    <property type="molecule type" value="Genomic_DNA"/>
</dbReference>